<dbReference type="GO" id="GO:0006353">
    <property type="term" value="P:DNA-templated transcription termination"/>
    <property type="evidence" value="ECO:0007669"/>
    <property type="project" value="UniProtKB-KW"/>
</dbReference>
<name>A0AAV1E3P8_OLDCO</name>
<evidence type="ECO:0000313" key="5">
    <source>
        <dbReference type="Proteomes" id="UP001161247"/>
    </source>
</evidence>
<keyword evidence="2" id="KW-0804">Transcription</keyword>
<evidence type="ECO:0000256" key="2">
    <source>
        <dbReference type="ARBA" id="ARBA00022472"/>
    </source>
</evidence>
<dbReference type="SMART" id="SM00733">
    <property type="entry name" value="Mterf"/>
    <property type="match status" value="1"/>
</dbReference>
<dbReference type="InterPro" id="IPR003690">
    <property type="entry name" value="MTERF"/>
</dbReference>
<dbReference type="GO" id="GO:0003676">
    <property type="term" value="F:nucleic acid binding"/>
    <property type="evidence" value="ECO:0007669"/>
    <property type="project" value="InterPro"/>
</dbReference>
<evidence type="ECO:0000256" key="3">
    <source>
        <dbReference type="ARBA" id="ARBA00022946"/>
    </source>
</evidence>
<keyword evidence="2" id="KW-0805">Transcription regulation</keyword>
<gene>
    <name evidence="4" type="ORF">OLC1_LOCUS21396</name>
</gene>
<proteinExistence type="inferred from homology"/>
<dbReference type="Pfam" id="PF02536">
    <property type="entry name" value="mTERF"/>
    <property type="match status" value="1"/>
</dbReference>
<dbReference type="FunFam" id="1.25.70.10:FF:000013">
    <property type="entry name" value="uncharacterized protein LOC106769908"/>
    <property type="match status" value="1"/>
</dbReference>
<comment type="similarity">
    <text evidence="1">Belongs to the mTERF family.</text>
</comment>
<evidence type="ECO:0000313" key="4">
    <source>
        <dbReference type="EMBL" id="CAI9114735.1"/>
    </source>
</evidence>
<dbReference type="AlphaFoldDB" id="A0AAV1E3P8"/>
<protein>
    <submittedName>
        <fullName evidence="4">OLC1v1015524C1</fullName>
    </submittedName>
</protein>
<dbReference type="EMBL" id="OX459125">
    <property type="protein sequence ID" value="CAI9114735.1"/>
    <property type="molecule type" value="Genomic_DNA"/>
</dbReference>
<sequence>MLAKVYPCPFLILKSSTWNYPFVIDSVSLVPSSLLNDATFVINFTPRTIRKPIPRKWGVHATTKVEDIVLSDEEQKSWDASRGALSAFEFSAEEENKVLGKAFGYVHSPFWSEERAKEVPRVDAVNNVLNYLRSLNLTDVEIGKILKKFPEVLGCDLEGELENNVKLLEKEWGIEGKTLKNLLLRNPKVLGYNVDCKGDCIAKCTRCWVRF</sequence>
<dbReference type="InterPro" id="IPR038538">
    <property type="entry name" value="MTERF_sf"/>
</dbReference>
<dbReference type="Proteomes" id="UP001161247">
    <property type="component" value="Chromosome 8"/>
</dbReference>
<organism evidence="4 5">
    <name type="scientific">Oldenlandia corymbosa var. corymbosa</name>
    <dbReference type="NCBI Taxonomy" id="529605"/>
    <lineage>
        <taxon>Eukaryota</taxon>
        <taxon>Viridiplantae</taxon>
        <taxon>Streptophyta</taxon>
        <taxon>Embryophyta</taxon>
        <taxon>Tracheophyta</taxon>
        <taxon>Spermatophyta</taxon>
        <taxon>Magnoliopsida</taxon>
        <taxon>eudicotyledons</taxon>
        <taxon>Gunneridae</taxon>
        <taxon>Pentapetalae</taxon>
        <taxon>asterids</taxon>
        <taxon>lamiids</taxon>
        <taxon>Gentianales</taxon>
        <taxon>Rubiaceae</taxon>
        <taxon>Rubioideae</taxon>
        <taxon>Spermacoceae</taxon>
        <taxon>Hedyotis-Oldenlandia complex</taxon>
        <taxon>Oldenlandia</taxon>
    </lineage>
</organism>
<keyword evidence="3" id="KW-0809">Transit peptide</keyword>
<keyword evidence="2" id="KW-0806">Transcription termination</keyword>
<evidence type="ECO:0000256" key="1">
    <source>
        <dbReference type="ARBA" id="ARBA00007692"/>
    </source>
</evidence>
<keyword evidence="5" id="KW-1185">Reference proteome</keyword>
<dbReference type="Gene3D" id="1.25.70.10">
    <property type="entry name" value="Transcription termination factor 3, mitochondrial"/>
    <property type="match status" value="1"/>
</dbReference>
<accession>A0AAV1E3P8</accession>
<reference evidence="4" key="1">
    <citation type="submission" date="2023-03" db="EMBL/GenBank/DDBJ databases">
        <authorList>
            <person name="Julca I."/>
        </authorList>
    </citation>
    <scope>NUCLEOTIDE SEQUENCE</scope>
</reference>